<dbReference type="HAMAP" id="MF_00758">
    <property type="entry name" value="UPF0301"/>
    <property type="match status" value="1"/>
</dbReference>
<dbReference type="RefSeq" id="WP_092723561.1">
    <property type="nucleotide sequence ID" value="NZ_FNNO01000006.1"/>
</dbReference>
<dbReference type="Gene3D" id="3.40.1740.10">
    <property type="entry name" value="VC0467-like"/>
    <property type="match status" value="1"/>
</dbReference>
<organism evidence="2 3">
    <name type="scientific">Hydrobacter penzbergensis</name>
    <dbReference type="NCBI Taxonomy" id="1235997"/>
    <lineage>
        <taxon>Bacteria</taxon>
        <taxon>Pseudomonadati</taxon>
        <taxon>Bacteroidota</taxon>
        <taxon>Chitinophagia</taxon>
        <taxon>Chitinophagales</taxon>
        <taxon>Chitinophagaceae</taxon>
        <taxon>Hydrobacter</taxon>
    </lineage>
</organism>
<dbReference type="SUPFAM" id="SSF143456">
    <property type="entry name" value="VC0467-like"/>
    <property type="match status" value="1"/>
</dbReference>
<evidence type="ECO:0000313" key="3">
    <source>
        <dbReference type="Proteomes" id="UP000198711"/>
    </source>
</evidence>
<dbReference type="PANTHER" id="PTHR31984:SF17">
    <property type="entry name" value="TRANSCRIPTIONAL REGULATOR"/>
    <property type="match status" value="1"/>
</dbReference>
<dbReference type="PANTHER" id="PTHR31984">
    <property type="entry name" value="TRANSPORTER, PUTATIVE (DUF179)-RELATED"/>
    <property type="match status" value="1"/>
</dbReference>
<keyword evidence="3" id="KW-1185">Reference proteome</keyword>
<dbReference type="Proteomes" id="UP000198711">
    <property type="component" value="Unassembled WGS sequence"/>
</dbReference>
<evidence type="ECO:0000313" key="2">
    <source>
        <dbReference type="EMBL" id="SDW83818.1"/>
    </source>
</evidence>
<dbReference type="Pfam" id="PF02622">
    <property type="entry name" value="DUF179"/>
    <property type="match status" value="1"/>
</dbReference>
<reference evidence="2 3" key="1">
    <citation type="submission" date="2016-10" db="EMBL/GenBank/DDBJ databases">
        <authorList>
            <person name="Varghese N."/>
            <person name="Submissions S."/>
        </authorList>
    </citation>
    <scope>NUCLEOTIDE SEQUENCE [LARGE SCALE GENOMIC DNA]</scope>
    <source>
        <strain evidence="2 3">DSM 25353</strain>
    </source>
</reference>
<gene>
    <name evidence="2" type="ORF">SAMN05444410_10694</name>
</gene>
<evidence type="ECO:0000256" key="1">
    <source>
        <dbReference type="HAMAP-Rule" id="MF_00758"/>
    </source>
</evidence>
<dbReference type="EMBL" id="FNNO01000006">
    <property type="protein sequence ID" value="SDW83818.1"/>
    <property type="molecule type" value="Genomic_DNA"/>
</dbReference>
<accession>A0A8X8LEX5</accession>
<comment type="caution">
    <text evidence="2">The sequence shown here is derived from an EMBL/GenBank/DDBJ whole genome shotgun (WGS) entry which is preliminary data.</text>
</comment>
<protein>
    <recommendedName>
        <fullName evidence="1">UPF0301 protein SAMN05444410_10694</fullName>
    </recommendedName>
</protein>
<proteinExistence type="inferred from homology"/>
<name>A0A8X8LEX5_9BACT</name>
<comment type="similarity">
    <text evidence="1">Belongs to the UPF0301 (AlgH) family.</text>
</comment>
<dbReference type="InterPro" id="IPR003774">
    <property type="entry name" value="AlgH-like"/>
</dbReference>
<sequence>MTSPTPGILLISDPFLKDPNFTRTVVLLCEHQDEGSFGFVLNKTLDAKLEDVVKEAEGLDLPLYEGGPVQKNTLHFLHRQPGLIPGGTEVIKGVYWGGDFEEVLGQLREGTLDPDDIRFFIGYSGWSAGQLNDELEQKTWITRQANLNLVFHHDKDLVWQEALKELGGEYRQMINYPIDPQLN</sequence>
<dbReference type="AlphaFoldDB" id="A0A8X8LEX5"/>